<feature type="transmembrane region" description="Helical" evidence="16">
    <location>
        <begin position="325"/>
        <end position="347"/>
    </location>
</feature>
<gene>
    <name evidence="20" type="primary">ND5</name>
</gene>
<reference evidence="20" key="1">
    <citation type="journal article" date="2004" name="Gene">
        <title>Phylogenetic relationships of discoglossid frogs (Amphibia:Anura:Discoglossidae) based on complete mitochondrial genomes and nuclear genes.</title>
        <authorList>
            <person name="San Mauro D."/>
            <person name="Garcia-Paris M."/>
            <person name="Zardoya R."/>
        </authorList>
    </citation>
    <scope>NUCLEOTIDE SEQUENCE</scope>
</reference>
<dbReference type="GO" id="GO:0042773">
    <property type="term" value="P:ATP synthesis coupled electron transport"/>
    <property type="evidence" value="ECO:0007669"/>
    <property type="project" value="InterPro"/>
</dbReference>
<feature type="transmembrane region" description="Helical" evidence="16">
    <location>
        <begin position="84"/>
        <end position="105"/>
    </location>
</feature>
<sequence>MNLSLVFSSSLLLTITTLLLPILLSLLLKQPTAHLTKSSVKTAFFISLIPLFIFLDQGTESIVTNFHWINLNTYDINMSFKFDLYSTVFIPIALFVTWSILEFAIWYMSADPLMDRLFKYLLTFLVTMLILVTANNLFQLFIGWEGVGIMSFLLIGWWYSRADANTAALQAVIYNRVGDIGLILSMAWLSVHLNSWELHQIFVLQNNDMTLPILGFILAATGKSAQFGLHPWLPAAMEGPTPVSALLHSSTMVVAGIFLLIRVHPIIENNQLMLTTCLCLGALTTLFTAACALTQNDIKKIVAFSTSSQLGLMMVTIGLNCPQLAFLHICTHAFFKAMLFLCSGSIIHSLNDEQDIRKMGGLQHSLPVTTTCLTIGSLALMGTPFLAGFFSKDAIIEALNTSPANSWALVLTILATSFTAIYSFRIIYFASMNHPRSLPLSPINENNPLISNPIKRLAWGSIIAGLILTSNLTPIKTPVMTMPFLAKMAALLVTIIGLIIAFDLSNMTTKQPKAPSHIHSFSNLLGFFPNIMHRALPKISLNTGQTISTHLLDVSWYEKVGPKGIADQQLPMIKTTTNMQQGLIKTYLTIFLLTTAAAVMLI</sequence>
<comment type="similarity">
    <text evidence="16">Belongs to the complex I subunit 5 family.</text>
</comment>
<evidence type="ECO:0000256" key="12">
    <source>
        <dbReference type="ARBA" id="ARBA00023075"/>
    </source>
</evidence>
<feature type="transmembrane region" description="Helical" evidence="16">
    <location>
        <begin position="457"/>
        <end position="475"/>
    </location>
</feature>
<name>Q5MQN6_BOMOR</name>
<feature type="transmembrane region" description="Helical" evidence="16">
    <location>
        <begin position="211"/>
        <end position="233"/>
    </location>
</feature>
<evidence type="ECO:0000256" key="6">
    <source>
        <dbReference type="ARBA" id="ARBA00022692"/>
    </source>
</evidence>
<geneLocation type="mitochondrion" evidence="20"/>
<dbReference type="InterPro" id="IPR018393">
    <property type="entry name" value="NADHpl_OxRdtase_5_subgr"/>
</dbReference>
<evidence type="ECO:0000256" key="10">
    <source>
        <dbReference type="ARBA" id="ARBA00022989"/>
    </source>
</evidence>
<evidence type="ECO:0000256" key="14">
    <source>
        <dbReference type="ARBA" id="ARBA00023136"/>
    </source>
</evidence>
<evidence type="ECO:0000259" key="18">
    <source>
        <dbReference type="Pfam" id="PF00662"/>
    </source>
</evidence>
<keyword evidence="12 16" id="KW-0830">Ubiquinone</keyword>
<keyword evidence="7" id="KW-0999">Mitochondrion inner membrane</keyword>
<dbReference type="GO" id="GO:0008137">
    <property type="term" value="F:NADH dehydrogenase (ubiquinone) activity"/>
    <property type="evidence" value="ECO:0007669"/>
    <property type="project" value="UniProtKB-EC"/>
</dbReference>
<feature type="domain" description="NADH:quinone oxidoreductase/Mrp antiporter transmembrane" evidence="17">
    <location>
        <begin position="134"/>
        <end position="416"/>
    </location>
</feature>
<evidence type="ECO:0000256" key="5">
    <source>
        <dbReference type="ARBA" id="ARBA00022660"/>
    </source>
</evidence>
<feature type="transmembrane region" description="Helical" evidence="16">
    <location>
        <begin position="39"/>
        <end position="55"/>
    </location>
</feature>
<comment type="catalytic activity">
    <reaction evidence="15 16">
        <text>a ubiquinone + NADH + 5 H(+)(in) = a ubiquinol + NAD(+) + 4 H(+)(out)</text>
        <dbReference type="Rhea" id="RHEA:29091"/>
        <dbReference type="Rhea" id="RHEA-COMP:9565"/>
        <dbReference type="Rhea" id="RHEA-COMP:9566"/>
        <dbReference type="ChEBI" id="CHEBI:15378"/>
        <dbReference type="ChEBI" id="CHEBI:16389"/>
        <dbReference type="ChEBI" id="CHEBI:17976"/>
        <dbReference type="ChEBI" id="CHEBI:57540"/>
        <dbReference type="ChEBI" id="CHEBI:57945"/>
        <dbReference type="EC" id="7.1.1.2"/>
    </reaction>
</comment>
<feature type="transmembrane region" description="Helical" evidence="16">
    <location>
        <begin position="582"/>
        <end position="601"/>
    </location>
</feature>
<dbReference type="PANTHER" id="PTHR42829:SF2">
    <property type="entry name" value="NADH-UBIQUINONE OXIDOREDUCTASE CHAIN 5"/>
    <property type="match status" value="1"/>
</dbReference>
<dbReference type="InterPro" id="IPR010934">
    <property type="entry name" value="NADH_DH_su5_C"/>
</dbReference>
<dbReference type="GeneID" id="3247925"/>
<keyword evidence="8" id="KW-1278">Translocase</keyword>
<dbReference type="Pfam" id="PF06455">
    <property type="entry name" value="NADH5_C"/>
    <property type="match status" value="1"/>
</dbReference>
<evidence type="ECO:0000256" key="15">
    <source>
        <dbReference type="ARBA" id="ARBA00049551"/>
    </source>
</evidence>
<evidence type="ECO:0000256" key="7">
    <source>
        <dbReference type="ARBA" id="ARBA00022792"/>
    </source>
</evidence>
<evidence type="ECO:0000259" key="19">
    <source>
        <dbReference type="Pfam" id="PF06455"/>
    </source>
</evidence>
<dbReference type="Pfam" id="PF00361">
    <property type="entry name" value="Proton_antipo_M"/>
    <property type="match status" value="1"/>
</dbReference>
<dbReference type="NCBIfam" id="TIGR01974">
    <property type="entry name" value="NDH_I_L"/>
    <property type="match status" value="1"/>
</dbReference>
<dbReference type="CTD" id="4540"/>
<dbReference type="GO" id="GO:0003954">
    <property type="term" value="F:NADH dehydrogenase activity"/>
    <property type="evidence" value="ECO:0007669"/>
    <property type="project" value="TreeGrafter"/>
</dbReference>
<evidence type="ECO:0000256" key="2">
    <source>
        <dbReference type="ARBA" id="ARBA00012944"/>
    </source>
</evidence>
<evidence type="ECO:0000256" key="11">
    <source>
        <dbReference type="ARBA" id="ARBA00023027"/>
    </source>
</evidence>
<feature type="transmembrane region" description="Helical" evidence="16">
    <location>
        <begin position="368"/>
        <end position="387"/>
    </location>
</feature>
<dbReference type="InterPro" id="IPR001516">
    <property type="entry name" value="Proton_antipo_N"/>
</dbReference>
<dbReference type="AlphaFoldDB" id="Q5MQN6"/>
<feature type="transmembrane region" description="Helical" evidence="16">
    <location>
        <begin position="407"/>
        <end position="428"/>
    </location>
</feature>
<dbReference type="RefSeq" id="YP_192924.1">
    <property type="nucleotide sequence ID" value="NC_006689.1"/>
</dbReference>
<evidence type="ECO:0000256" key="3">
    <source>
        <dbReference type="ARBA" id="ARBA00021096"/>
    </source>
</evidence>
<dbReference type="EMBL" id="AY585338">
    <property type="protein sequence ID" value="AAS83378.1"/>
    <property type="molecule type" value="Genomic_DNA"/>
</dbReference>
<accession>Q5MQN6</accession>
<dbReference type="InterPro" id="IPR003945">
    <property type="entry name" value="NU5C-like"/>
</dbReference>
<feature type="transmembrane region" description="Helical" evidence="16">
    <location>
        <begin position="301"/>
        <end position="319"/>
    </location>
</feature>
<dbReference type="GO" id="GO:0015990">
    <property type="term" value="P:electron transport coupled proton transport"/>
    <property type="evidence" value="ECO:0007669"/>
    <property type="project" value="TreeGrafter"/>
</dbReference>
<evidence type="ECO:0000259" key="17">
    <source>
        <dbReference type="Pfam" id="PF00361"/>
    </source>
</evidence>
<feature type="transmembrane region" description="Helical" evidence="16">
    <location>
        <begin position="245"/>
        <end position="267"/>
    </location>
</feature>
<feature type="transmembrane region" description="Helical" evidence="16">
    <location>
        <begin position="273"/>
        <end position="294"/>
    </location>
</feature>
<feature type="domain" description="NADH dehydrogenase subunit 5 C-terminal" evidence="19">
    <location>
        <begin position="422"/>
        <end position="601"/>
    </location>
</feature>
<feature type="transmembrane region" description="Helical" evidence="16">
    <location>
        <begin position="171"/>
        <end position="191"/>
    </location>
</feature>
<evidence type="ECO:0000313" key="20">
    <source>
        <dbReference type="EMBL" id="AAS83378.1"/>
    </source>
</evidence>
<comment type="subcellular location">
    <subcellularLocation>
        <location evidence="1">Mitochondrion inner membrane</location>
        <topology evidence="1">Multi-pass membrane protein</topology>
    </subcellularLocation>
</comment>
<feature type="transmembrane region" description="Helical" evidence="16">
    <location>
        <begin position="6"/>
        <end position="27"/>
    </location>
</feature>
<feature type="transmembrane region" description="Helical" evidence="16">
    <location>
        <begin position="481"/>
        <end position="504"/>
    </location>
</feature>
<evidence type="ECO:0000256" key="4">
    <source>
        <dbReference type="ARBA" id="ARBA00022448"/>
    </source>
</evidence>
<evidence type="ECO:0000256" key="9">
    <source>
        <dbReference type="ARBA" id="ARBA00022982"/>
    </source>
</evidence>
<keyword evidence="9" id="KW-0249">Electron transport</keyword>
<feature type="domain" description="NADH-Ubiquinone oxidoreductase (complex I) chain 5 N-terminal" evidence="18">
    <location>
        <begin position="68"/>
        <end position="116"/>
    </location>
</feature>
<evidence type="ECO:0000256" key="8">
    <source>
        <dbReference type="ARBA" id="ARBA00022967"/>
    </source>
</evidence>
<keyword evidence="10 16" id="KW-1133">Transmembrane helix</keyword>
<proteinExistence type="inferred from homology"/>
<evidence type="ECO:0000256" key="16">
    <source>
        <dbReference type="RuleBase" id="RU003404"/>
    </source>
</evidence>
<dbReference type="EC" id="7.1.1.2" evidence="2 16"/>
<evidence type="ECO:0000256" key="1">
    <source>
        <dbReference type="ARBA" id="ARBA00004448"/>
    </source>
</evidence>
<dbReference type="GO" id="GO:0005743">
    <property type="term" value="C:mitochondrial inner membrane"/>
    <property type="evidence" value="ECO:0007669"/>
    <property type="project" value="UniProtKB-SubCell"/>
</dbReference>
<keyword evidence="13 16" id="KW-0496">Mitochondrion</keyword>
<keyword evidence="5" id="KW-0679">Respiratory chain</keyword>
<evidence type="ECO:0000256" key="13">
    <source>
        <dbReference type="ARBA" id="ARBA00023128"/>
    </source>
</evidence>
<dbReference type="Pfam" id="PF00662">
    <property type="entry name" value="Proton_antipo_N"/>
    <property type="match status" value="1"/>
</dbReference>
<comment type="function">
    <text evidence="16">Core subunit of the mitochondrial membrane respiratory chain NADH dehydrogenase (Complex I) which catalyzes electron transfer from NADH through the respiratory chain, using ubiquinone as an electron acceptor. Essential for the catalytic activity and assembly of complex I.</text>
</comment>
<feature type="transmembrane region" description="Helical" evidence="16">
    <location>
        <begin position="140"/>
        <end position="159"/>
    </location>
</feature>
<dbReference type="PANTHER" id="PTHR42829">
    <property type="entry name" value="NADH-UBIQUINONE OXIDOREDUCTASE CHAIN 5"/>
    <property type="match status" value="1"/>
</dbReference>
<dbReference type="PRINTS" id="PR01434">
    <property type="entry name" value="NADHDHGNASE5"/>
</dbReference>
<keyword evidence="11 16" id="KW-0520">NAD</keyword>
<dbReference type="InterPro" id="IPR001750">
    <property type="entry name" value="ND/Mrp_TM"/>
</dbReference>
<keyword evidence="4 16" id="KW-0813">Transport</keyword>
<keyword evidence="14 16" id="KW-0472">Membrane</keyword>
<keyword evidence="6 16" id="KW-0812">Transmembrane</keyword>
<feature type="transmembrane region" description="Helical" evidence="16">
    <location>
        <begin position="117"/>
        <end position="134"/>
    </location>
</feature>
<organism evidence="20">
    <name type="scientific">Bombina orientalis</name>
    <name type="common">Oriental fire-bellied toad</name>
    <dbReference type="NCBI Taxonomy" id="8346"/>
    <lineage>
        <taxon>Eukaryota</taxon>
        <taxon>Metazoa</taxon>
        <taxon>Chordata</taxon>
        <taxon>Craniata</taxon>
        <taxon>Vertebrata</taxon>
        <taxon>Euteleostomi</taxon>
        <taxon>Amphibia</taxon>
        <taxon>Batrachia</taxon>
        <taxon>Anura</taxon>
        <taxon>Bombinatoridae</taxon>
        <taxon>Bombina</taxon>
    </lineage>
</organism>
<protein>
    <recommendedName>
        <fullName evidence="3 16">NADH-ubiquinone oxidoreductase chain 5</fullName>
        <ecNumber evidence="2 16">7.1.1.2</ecNumber>
    </recommendedName>
</protein>